<comment type="caution">
    <text evidence="3">The sequence shown here is derived from an EMBL/GenBank/DDBJ whole genome shotgun (WGS) entry which is preliminary data.</text>
</comment>
<dbReference type="RefSeq" id="WP_051726542.1">
    <property type="nucleotide sequence ID" value="NZ_JBHEZZ010000014.1"/>
</dbReference>
<dbReference type="EMBL" id="JBHEZZ010000014">
    <property type="protein sequence ID" value="MFC1404340.1"/>
    <property type="molecule type" value="Genomic_DNA"/>
</dbReference>
<feature type="transmembrane region" description="Helical" evidence="1">
    <location>
        <begin position="140"/>
        <end position="162"/>
    </location>
</feature>
<feature type="transmembrane region" description="Helical" evidence="1">
    <location>
        <begin position="109"/>
        <end position="128"/>
    </location>
</feature>
<proteinExistence type="predicted"/>
<feature type="domain" description="VanZ-like" evidence="2">
    <location>
        <begin position="33"/>
        <end position="154"/>
    </location>
</feature>
<keyword evidence="1" id="KW-0472">Membrane</keyword>
<reference evidence="3 4" key="1">
    <citation type="submission" date="2024-09" db="EMBL/GenBank/DDBJ databases">
        <authorList>
            <person name="Lee S.D."/>
        </authorList>
    </citation>
    <scope>NUCLEOTIDE SEQUENCE [LARGE SCALE GENOMIC DNA]</scope>
    <source>
        <strain evidence="3 4">N1-5</strain>
    </source>
</reference>
<accession>A0ABV6US99</accession>
<sequence>MRTGIDQRSPMTEGALGDPSAVHRNARRLGLLLLAVHLGLVLWSAFQPVSAAWMADSNLTPFATVRSELSAGTEHAYLELLRGLLLLAPLGILLPLAGGRLYASTLSSFLRTVFATVLIATGLELLMSTLTSHLLDVDDVLLAAVGVAVTHLAFVPAGRAALRRRERHHDGGNGPRATPSGFEIAHLTP</sequence>
<keyword evidence="4" id="KW-1185">Reference proteome</keyword>
<dbReference type="InterPro" id="IPR053150">
    <property type="entry name" value="Teicoplanin_resist-assoc"/>
</dbReference>
<dbReference type="InterPro" id="IPR006976">
    <property type="entry name" value="VanZ-like"/>
</dbReference>
<dbReference type="Pfam" id="PF04892">
    <property type="entry name" value="VanZ"/>
    <property type="match status" value="1"/>
</dbReference>
<protein>
    <submittedName>
        <fullName evidence="3">VanZ family protein</fullName>
    </submittedName>
</protein>
<gene>
    <name evidence="3" type="ORF">ACEZDJ_23890</name>
</gene>
<evidence type="ECO:0000259" key="2">
    <source>
        <dbReference type="Pfam" id="PF04892"/>
    </source>
</evidence>
<feature type="transmembrane region" description="Helical" evidence="1">
    <location>
        <begin position="31"/>
        <end position="55"/>
    </location>
</feature>
<organism evidence="3 4">
    <name type="scientific">Streptacidiphilus cavernicola</name>
    <dbReference type="NCBI Taxonomy" id="3342716"/>
    <lineage>
        <taxon>Bacteria</taxon>
        <taxon>Bacillati</taxon>
        <taxon>Actinomycetota</taxon>
        <taxon>Actinomycetes</taxon>
        <taxon>Kitasatosporales</taxon>
        <taxon>Streptomycetaceae</taxon>
        <taxon>Streptacidiphilus</taxon>
    </lineage>
</organism>
<dbReference type="PANTHER" id="PTHR36834">
    <property type="entry name" value="MEMBRANE PROTEIN-RELATED"/>
    <property type="match status" value="1"/>
</dbReference>
<name>A0ABV6US99_9ACTN</name>
<evidence type="ECO:0000313" key="3">
    <source>
        <dbReference type="EMBL" id="MFC1404340.1"/>
    </source>
</evidence>
<keyword evidence="1" id="KW-1133">Transmembrane helix</keyword>
<dbReference type="PANTHER" id="PTHR36834:SF1">
    <property type="entry name" value="INTEGRAL MEMBRANE PROTEIN"/>
    <property type="match status" value="1"/>
</dbReference>
<dbReference type="Proteomes" id="UP001592528">
    <property type="component" value="Unassembled WGS sequence"/>
</dbReference>
<feature type="transmembrane region" description="Helical" evidence="1">
    <location>
        <begin position="75"/>
        <end position="97"/>
    </location>
</feature>
<evidence type="ECO:0000256" key="1">
    <source>
        <dbReference type="SAM" id="Phobius"/>
    </source>
</evidence>
<keyword evidence="1" id="KW-0812">Transmembrane</keyword>
<evidence type="ECO:0000313" key="4">
    <source>
        <dbReference type="Proteomes" id="UP001592528"/>
    </source>
</evidence>